<comment type="caution">
    <text evidence="17">The sequence shown here is derived from an EMBL/GenBank/DDBJ whole genome shotgun (WGS) entry which is preliminary data.</text>
</comment>
<dbReference type="Pfam" id="PF00702">
    <property type="entry name" value="Hydrolase"/>
    <property type="match status" value="1"/>
</dbReference>
<dbReference type="InterPro" id="IPR023214">
    <property type="entry name" value="HAD_sf"/>
</dbReference>
<dbReference type="NCBIfam" id="TIGR01525">
    <property type="entry name" value="ATPase-IB_hvy"/>
    <property type="match status" value="1"/>
</dbReference>
<dbReference type="SUPFAM" id="SSF81665">
    <property type="entry name" value="Calcium ATPase, transmembrane domain M"/>
    <property type="match status" value="1"/>
</dbReference>
<evidence type="ECO:0000259" key="16">
    <source>
        <dbReference type="PROSITE" id="PS50846"/>
    </source>
</evidence>
<dbReference type="Gene3D" id="3.30.70.100">
    <property type="match status" value="1"/>
</dbReference>
<dbReference type="EMBL" id="JACNEP010000012">
    <property type="protein sequence ID" value="MBC3766942.1"/>
    <property type="molecule type" value="Genomic_DNA"/>
</dbReference>
<name>A0A8J6M3F1_9ALTE</name>
<dbReference type="SFLD" id="SFLDS00003">
    <property type="entry name" value="Haloacid_Dehalogenase"/>
    <property type="match status" value="1"/>
</dbReference>
<dbReference type="CDD" id="cd00371">
    <property type="entry name" value="HMA"/>
    <property type="match status" value="1"/>
</dbReference>
<keyword evidence="4 15" id="KW-1003">Cell membrane</keyword>
<dbReference type="InterPro" id="IPR008250">
    <property type="entry name" value="ATPase_P-typ_transduc_dom_A_sf"/>
</dbReference>
<dbReference type="InterPro" id="IPR018303">
    <property type="entry name" value="ATPase_P-typ_P_site"/>
</dbReference>
<dbReference type="Gene3D" id="3.40.50.1000">
    <property type="entry name" value="HAD superfamily/HAD-like"/>
    <property type="match status" value="1"/>
</dbReference>
<evidence type="ECO:0000256" key="13">
    <source>
        <dbReference type="ARBA" id="ARBA00023065"/>
    </source>
</evidence>
<keyword evidence="12 15" id="KW-1133">Transmembrane helix</keyword>
<dbReference type="PROSITE" id="PS50846">
    <property type="entry name" value="HMA_2"/>
    <property type="match status" value="1"/>
</dbReference>
<feature type="transmembrane region" description="Helical" evidence="15">
    <location>
        <begin position="211"/>
        <end position="232"/>
    </location>
</feature>
<dbReference type="InterPro" id="IPR006121">
    <property type="entry name" value="HMA_dom"/>
</dbReference>
<feature type="domain" description="HMA" evidence="16">
    <location>
        <begin position="91"/>
        <end position="157"/>
    </location>
</feature>
<dbReference type="GO" id="GO:0005886">
    <property type="term" value="C:plasma membrane"/>
    <property type="evidence" value="ECO:0007669"/>
    <property type="project" value="UniProtKB-SubCell"/>
</dbReference>
<reference evidence="17" key="1">
    <citation type="journal article" date="2018" name="Int. J. Syst. Evol. Microbiol.">
        <title>Neptunicella marina gen. nov., sp. nov., isolated from surface seawater.</title>
        <authorList>
            <person name="Liu X."/>
            <person name="Lai Q."/>
            <person name="Du Y."/>
            <person name="Zhang X."/>
            <person name="Liu Z."/>
            <person name="Sun F."/>
            <person name="Shao Z."/>
        </authorList>
    </citation>
    <scope>NUCLEOTIDE SEQUENCE</scope>
    <source>
        <strain evidence="17">S27-2</strain>
    </source>
</reference>
<dbReference type="PANTHER" id="PTHR43520">
    <property type="entry name" value="ATP7, ISOFORM B"/>
    <property type="match status" value="1"/>
</dbReference>
<evidence type="ECO:0000256" key="15">
    <source>
        <dbReference type="RuleBase" id="RU362081"/>
    </source>
</evidence>
<keyword evidence="11" id="KW-1278">Translocase</keyword>
<dbReference type="InterPro" id="IPR036412">
    <property type="entry name" value="HAD-like_sf"/>
</dbReference>
<evidence type="ECO:0000256" key="3">
    <source>
        <dbReference type="ARBA" id="ARBA00022448"/>
    </source>
</evidence>
<keyword evidence="10" id="KW-0460">Magnesium</keyword>
<dbReference type="InterPro" id="IPR044492">
    <property type="entry name" value="P_typ_ATPase_HD_dom"/>
</dbReference>
<comment type="subcellular location">
    <subcellularLocation>
        <location evidence="1">Cell membrane</location>
        <topology evidence="1">Multi-pass membrane protein</topology>
    </subcellularLocation>
</comment>
<dbReference type="Pfam" id="PF00403">
    <property type="entry name" value="HMA"/>
    <property type="match status" value="1"/>
</dbReference>
<dbReference type="InterPro" id="IPR001757">
    <property type="entry name" value="P_typ_ATPase"/>
</dbReference>
<dbReference type="NCBIfam" id="TIGR01511">
    <property type="entry name" value="ATPase-IB1_Cu"/>
    <property type="match status" value="1"/>
</dbReference>
<dbReference type="SFLD" id="SFLDF00027">
    <property type="entry name" value="p-type_atpase"/>
    <property type="match status" value="1"/>
</dbReference>
<dbReference type="InterPro" id="IPR023299">
    <property type="entry name" value="ATPase_P-typ_cyto_dom_N"/>
</dbReference>
<reference evidence="17" key="2">
    <citation type="submission" date="2020-08" db="EMBL/GenBank/DDBJ databases">
        <authorList>
            <person name="Lai Q."/>
        </authorList>
    </citation>
    <scope>NUCLEOTIDE SEQUENCE</scope>
    <source>
        <strain evidence="17">S27-2</strain>
    </source>
</reference>
<dbReference type="RefSeq" id="WP_186507469.1">
    <property type="nucleotide sequence ID" value="NZ_JACNEP010000012.1"/>
</dbReference>
<dbReference type="Pfam" id="PF00122">
    <property type="entry name" value="E1-E2_ATPase"/>
    <property type="match status" value="1"/>
</dbReference>
<comment type="similarity">
    <text evidence="2 15">Belongs to the cation transport ATPase (P-type) (TC 3.A.3) family. Type IB subfamily.</text>
</comment>
<gene>
    <name evidence="17" type="primary">cadA</name>
    <name evidence="17" type="ORF">H8B19_13730</name>
</gene>
<dbReference type="GO" id="GO:0005524">
    <property type="term" value="F:ATP binding"/>
    <property type="evidence" value="ECO:0007669"/>
    <property type="project" value="UniProtKB-UniRule"/>
</dbReference>
<feature type="transmembrane region" description="Helical" evidence="15">
    <location>
        <begin position="746"/>
        <end position="770"/>
    </location>
</feature>
<dbReference type="SUPFAM" id="SSF56784">
    <property type="entry name" value="HAD-like"/>
    <property type="match status" value="1"/>
</dbReference>
<dbReference type="GO" id="GO:0055070">
    <property type="term" value="P:copper ion homeostasis"/>
    <property type="evidence" value="ECO:0007669"/>
    <property type="project" value="TreeGrafter"/>
</dbReference>
<keyword evidence="5" id="KW-0597">Phosphoprotein</keyword>
<evidence type="ECO:0000256" key="11">
    <source>
        <dbReference type="ARBA" id="ARBA00022967"/>
    </source>
</evidence>
<dbReference type="PRINTS" id="PR00943">
    <property type="entry name" value="CUATPASE"/>
</dbReference>
<feature type="transmembrane region" description="Helical" evidence="15">
    <location>
        <begin position="451"/>
        <end position="471"/>
    </location>
</feature>
<dbReference type="InterPro" id="IPR059000">
    <property type="entry name" value="ATPase_P-type_domA"/>
</dbReference>
<keyword evidence="14 15" id="KW-0472">Membrane</keyword>
<dbReference type="PRINTS" id="PR00119">
    <property type="entry name" value="CATATPASE"/>
</dbReference>
<dbReference type="Gene3D" id="2.70.150.10">
    <property type="entry name" value="Calcium-transporting ATPase, cytoplasmic transduction domain A"/>
    <property type="match status" value="1"/>
</dbReference>
<keyword evidence="8 15" id="KW-0547">Nucleotide-binding</keyword>
<dbReference type="InterPro" id="IPR021993">
    <property type="entry name" value="ATPase-cat-bd"/>
</dbReference>
<evidence type="ECO:0000256" key="4">
    <source>
        <dbReference type="ARBA" id="ARBA00022475"/>
    </source>
</evidence>
<sequence length="796" mass="87514">MSDICYHCEQSHDEGMRYSAFILNEERSMCCPGCQSVARAIVDGGMQDYYRFRTEAALTAPEQLEDALSQLDIFDDSDFQQEFIHHSGNENQIQLTIEGISCAACGWLIERQLSRLNGVNKVGVNVAARRATINWQADQLKLSQLLATFEKIGYHAQPFQADQHEASYQKENKTYLKKLGLAGLMTMQIMMLALGLYFSLFGDIDPQIKSYFHAISMLLCIPVVLYAGSGFYKSAFNALRLGTVNMDVPISIAVWAAFIASSYATIVNRDQVYFESVSMFIFLLLISRYLEHRSRHKASLVSASIMKHMPSSATLLNEQGQFTTVLAKKLNNGDRILIKAGEMIPVDGVIIDGTTQIDESMLTGEFEPVTKTINDNVYGGSTNHQGVLTVVVTNTLNTSLINQIVMMQESALADKPQISQMADRLSRYFVSAVLVVAGLTYWYWQQYDAEHALFIAIAVLVATCPCALGLATPTALTSAMATLNRAGVLIKRADVLEKLNQIDTIAWDKTGTLTEGRFSIQAVYCFSPNYTENQVTKIAASLEQHSEHPIASAFESDEYFTVNQFKTLSGLGVSGMIDQQLYRLGSAAFCEINVPAKANKARVFLTCDNVLIAAFEIEDQLRVDAKTSINQLKPIESVLLSGDRQDHVSQIAKQLNIDSWIAECSPKQKLDTIKSQQQQGHHILMVGDGINDSPVMAVADVSVAVGSGTDLAKSSADVILLNTQLALLPYLIKIARLSKSKIRQNIAWALAYNLIVLPLAVCGLLTPWIAVIGMSASSLIVVGNSARLLKQHFGAA</sequence>
<dbReference type="SFLD" id="SFLDG00002">
    <property type="entry name" value="C1.7:_P-type_atpase_like"/>
    <property type="match status" value="1"/>
</dbReference>
<dbReference type="NCBIfam" id="TIGR01512">
    <property type="entry name" value="ATPase-IB2_Cd"/>
    <property type="match status" value="1"/>
</dbReference>
<keyword evidence="7 15" id="KW-0479">Metal-binding</keyword>
<dbReference type="CDD" id="cd02079">
    <property type="entry name" value="P-type_ATPase_HM"/>
    <property type="match status" value="1"/>
</dbReference>
<evidence type="ECO:0000256" key="14">
    <source>
        <dbReference type="ARBA" id="ARBA00023136"/>
    </source>
</evidence>
<dbReference type="NCBIfam" id="TIGR01494">
    <property type="entry name" value="ATPase_P-type"/>
    <property type="match status" value="1"/>
</dbReference>
<evidence type="ECO:0000256" key="12">
    <source>
        <dbReference type="ARBA" id="ARBA00022989"/>
    </source>
</evidence>
<evidence type="ECO:0000256" key="9">
    <source>
        <dbReference type="ARBA" id="ARBA00022840"/>
    </source>
</evidence>
<evidence type="ECO:0000256" key="5">
    <source>
        <dbReference type="ARBA" id="ARBA00022553"/>
    </source>
</evidence>
<feature type="transmembrane region" description="Helical" evidence="15">
    <location>
        <begin position="179"/>
        <end position="199"/>
    </location>
</feature>
<dbReference type="SUPFAM" id="SSF55008">
    <property type="entry name" value="HMA, heavy metal-associated domain"/>
    <property type="match status" value="1"/>
</dbReference>
<dbReference type="GO" id="GO:0005507">
    <property type="term" value="F:copper ion binding"/>
    <property type="evidence" value="ECO:0007669"/>
    <property type="project" value="TreeGrafter"/>
</dbReference>
<dbReference type="InterPro" id="IPR027256">
    <property type="entry name" value="P-typ_ATPase_IB"/>
</dbReference>
<dbReference type="InterPro" id="IPR036163">
    <property type="entry name" value="HMA_dom_sf"/>
</dbReference>
<dbReference type="InterPro" id="IPR023298">
    <property type="entry name" value="ATPase_P-typ_TM_dom_sf"/>
</dbReference>
<dbReference type="Pfam" id="PF12156">
    <property type="entry name" value="ATPase-cat_bd"/>
    <property type="match status" value="1"/>
</dbReference>
<dbReference type="AlphaFoldDB" id="A0A8J6M3F1"/>
<protein>
    <submittedName>
        <fullName evidence="17">Cadmium-translocating P-type ATPase</fullName>
    </submittedName>
</protein>
<evidence type="ECO:0000256" key="6">
    <source>
        <dbReference type="ARBA" id="ARBA00022692"/>
    </source>
</evidence>
<dbReference type="Gene3D" id="3.40.1110.10">
    <property type="entry name" value="Calcium-transporting ATPase, cytoplasmic domain N"/>
    <property type="match status" value="1"/>
</dbReference>
<dbReference type="SUPFAM" id="SSF81653">
    <property type="entry name" value="Calcium ATPase, transduction domain A"/>
    <property type="match status" value="1"/>
</dbReference>
<evidence type="ECO:0000256" key="10">
    <source>
        <dbReference type="ARBA" id="ARBA00022842"/>
    </source>
</evidence>
<dbReference type="PANTHER" id="PTHR43520:SF5">
    <property type="entry name" value="CATION-TRANSPORTING P-TYPE ATPASE-RELATED"/>
    <property type="match status" value="1"/>
</dbReference>
<dbReference type="PROSITE" id="PS01047">
    <property type="entry name" value="HMA_1"/>
    <property type="match status" value="1"/>
</dbReference>
<dbReference type="GO" id="GO:0016887">
    <property type="term" value="F:ATP hydrolysis activity"/>
    <property type="evidence" value="ECO:0007669"/>
    <property type="project" value="InterPro"/>
</dbReference>
<feature type="transmembrane region" description="Helical" evidence="15">
    <location>
        <begin position="244"/>
        <end position="266"/>
    </location>
</feature>
<keyword evidence="18" id="KW-1185">Reference proteome</keyword>
<keyword evidence="13" id="KW-0406">Ion transport</keyword>
<organism evidence="17 18">
    <name type="scientific">Neptunicella marina</name>
    <dbReference type="NCBI Taxonomy" id="2125989"/>
    <lineage>
        <taxon>Bacteria</taxon>
        <taxon>Pseudomonadati</taxon>
        <taxon>Pseudomonadota</taxon>
        <taxon>Gammaproteobacteria</taxon>
        <taxon>Alteromonadales</taxon>
        <taxon>Alteromonadaceae</taxon>
        <taxon>Neptunicella</taxon>
    </lineage>
</organism>
<dbReference type="PROSITE" id="PS00154">
    <property type="entry name" value="ATPASE_E1_E2"/>
    <property type="match status" value="1"/>
</dbReference>
<proteinExistence type="inferred from homology"/>
<dbReference type="GO" id="GO:0043682">
    <property type="term" value="F:P-type divalent copper transporter activity"/>
    <property type="evidence" value="ECO:0007669"/>
    <property type="project" value="TreeGrafter"/>
</dbReference>
<accession>A0A8J6M3F1</accession>
<dbReference type="InterPro" id="IPR017969">
    <property type="entry name" value="Heavy-metal-associated_CS"/>
</dbReference>
<dbReference type="FunFam" id="3.30.70.100:FF:000005">
    <property type="entry name" value="Copper-exporting P-type ATPase A"/>
    <property type="match status" value="1"/>
</dbReference>
<evidence type="ECO:0000256" key="2">
    <source>
        <dbReference type="ARBA" id="ARBA00006024"/>
    </source>
</evidence>
<evidence type="ECO:0000313" key="18">
    <source>
        <dbReference type="Proteomes" id="UP000601768"/>
    </source>
</evidence>
<evidence type="ECO:0000256" key="7">
    <source>
        <dbReference type="ARBA" id="ARBA00022723"/>
    </source>
</evidence>
<dbReference type="Proteomes" id="UP000601768">
    <property type="component" value="Unassembled WGS sequence"/>
</dbReference>
<feature type="transmembrane region" description="Helical" evidence="15">
    <location>
        <begin position="425"/>
        <end position="445"/>
    </location>
</feature>
<evidence type="ECO:0000256" key="1">
    <source>
        <dbReference type="ARBA" id="ARBA00004651"/>
    </source>
</evidence>
<evidence type="ECO:0000313" key="17">
    <source>
        <dbReference type="EMBL" id="MBC3766942.1"/>
    </source>
</evidence>
<keyword evidence="3" id="KW-0813">Transport</keyword>
<keyword evidence="9 15" id="KW-0067">ATP-binding</keyword>
<keyword evidence="6 15" id="KW-0812">Transmembrane</keyword>
<evidence type="ECO:0000256" key="8">
    <source>
        <dbReference type="ARBA" id="ARBA00022741"/>
    </source>
</evidence>
<feature type="transmembrane region" description="Helical" evidence="15">
    <location>
        <begin position="272"/>
        <end position="290"/>
    </location>
</feature>